<feature type="transmembrane region" description="Helical" evidence="8">
    <location>
        <begin position="202"/>
        <end position="223"/>
    </location>
</feature>
<reference evidence="12" key="1">
    <citation type="journal article" date="2014" name="Science">
        <title>The coffee genome provides insight into the convergent evolution of caffeine biosynthesis.</title>
        <authorList>
            <person name="Denoeud F."/>
            <person name="Carretero-Paulet L."/>
            <person name="Dereeper A."/>
            <person name="Droc G."/>
            <person name="Guyot R."/>
            <person name="Pietrella M."/>
            <person name="Zheng C."/>
            <person name="Alberti A."/>
            <person name="Anthony F."/>
            <person name="Aprea G."/>
            <person name="Aury J.M."/>
            <person name="Bento P."/>
            <person name="Bernard M."/>
            <person name="Bocs S."/>
            <person name="Campa C."/>
            <person name="Cenci A."/>
            <person name="Combes M.C."/>
            <person name="Crouzillat D."/>
            <person name="Da Silva C."/>
            <person name="Daddiego L."/>
            <person name="De Bellis F."/>
            <person name="Dussert S."/>
            <person name="Garsmeur O."/>
            <person name="Gayraud T."/>
            <person name="Guignon V."/>
            <person name="Jahn K."/>
            <person name="Jamilloux V."/>
            <person name="Joet T."/>
            <person name="Labadie K."/>
            <person name="Lan T."/>
            <person name="Leclercq J."/>
            <person name="Lepelley M."/>
            <person name="Leroy T."/>
            <person name="Li L.T."/>
            <person name="Librado P."/>
            <person name="Lopez L."/>
            <person name="Munoz A."/>
            <person name="Noel B."/>
            <person name="Pallavicini A."/>
            <person name="Perrotta G."/>
            <person name="Poncet V."/>
            <person name="Pot D."/>
            <person name="Priyono X."/>
            <person name="Rigoreau M."/>
            <person name="Rouard M."/>
            <person name="Rozas J."/>
            <person name="Tranchant-Dubreuil C."/>
            <person name="VanBuren R."/>
            <person name="Zhang Q."/>
            <person name="Andrade A.C."/>
            <person name="Argout X."/>
            <person name="Bertrand B."/>
            <person name="de Kochko A."/>
            <person name="Graziosi G."/>
            <person name="Henry R.J."/>
            <person name="Jayarama X."/>
            <person name="Ming R."/>
            <person name="Nagai C."/>
            <person name="Rounsley S."/>
            <person name="Sankoff D."/>
            <person name="Giuliano G."/>
            <person name="Albert V.A."/>
            <person name="Wincker P."/>
            <person name="Lashermes P."/>
        </authorList>
    </citation>
    <scope>NUCLEOTIDE SEQUENCE [LARGE SCALE GENOMIC DNA]</scope>
    <source>
        <strain evidence="12">cv. DH200-94</strain>
    </source>
</reference>
<keyword evidence="5 8" id="KW-0812">Transmembrane</keyword>
<gene>
    <name evidence="11" type="ORF">GSCOC_T00025870001</name>
</gene>
<evidence type="ECO:0000256" key="6">
    <source>
        <dbReference type="ARBA" id="ARBA00022989"/>
    </source>
</evidence>
<dbReference type="STRING" id="49390.A0A068TRG8"/>
<comment type="subunit">
    <text evidence="3 8">Homodimer and heterodimers.</text>
</comment>
<feature type="transmembrane region" description="Helical" evidence="8">
    <location>
        <begin position="65"/>
        <end position="85"/>
    </location>
</feature>
<sequence length="229" mass="24214">MASSEKAAPGPEKIEAAVTATEPEKIEPPPPAKPTLVPEEPPPPPETKAVATESPPINYFPIIDVVLRVLLFASAVVSVIVAVTSKQTELVAIPFPPFRAPVPAKFNHSPALIYFVAALSVAGLYGIISTLLSVYALLKPDWSTRLLSHLVIFDVLLLGIVASATGAAGGVAYVGLKGNSHVGWRKVCDTYDVFCKHLASSLAISLFASVLLVLLVLLSIYSLSKKIPK</sequence>
<comment type="subcellular location">
    <subcellularLocation>
        <location evidence="1 8">Cell membrane</location>
        <topology evidence="1 8">Multi-pass membrane protein</topology>
    </subcellularLocation>
</comment>
<evidence type="ECO:0000259" key="10">
    <source>
        <dbReference type="Pfam" id="PF04535"/>
    </source>
</evidence>
<evidence type="ECO:0000256" key="2">
    <source>
        <dbReference type="ARBA" id="ARBA00007651"/>
    </source>
</evidence>
<evidence type="ECO:0000256" key="7">
    <source>
        <dbReference type="ARBA" id="ARBA00023136"/>
    </source>
</evidence>
<dbReference type="InterPro" id="IPR006702">
    <property type="entry name" value="CASP_dom"/>
</dbReference>
<keyword evidence="6 8" id="KW-1133">Transmembrane helix</keyword>
<evidence type="ECO:0000256" key="3">
    <source>
        <dbReference type="ARBA" id="ARBA00011489"/>
    </source>
</evidence>
<dbReference type="PANTHER" id="PTHR36488:SF8">
    <property type="entry name" value="CASP-LIKE PROTEIN 1U1"/>
    <property type="match status" value="1"/>
</dbReference>
<dbReference type="Pfam" id="PF04535">
    <property type="entry name" value="CASP_dom"/>
    <property type="match status" value="1"/>
</dbReference>
<protein>
    <recommendedName>
        <fullName evidence="8">CASP-like protein</fullName>
    </recommendedName>
</protein>
<dbReference type="PANTHER" id="PTHR36488">
    <property type="entry name" value="CASP-LIKE PROTEIN 1U1"/>
    <property type="match status" value="1"/>
</dbReference>
<keyword evidence="12" id="KW-1185">Reference proteome</keyword>
<keyword evidence="4 8" id="KW-1003">Cell membrane</keyword>
<comment type="similarity">
    <text evidence="2 8">Belongs to the Casparian strip membrane proteins (CASP) family.</text>
</comment>
<dbReference type="FunCoup" id="A0A068TRG8">
    <property type="interactions" value="150"/>
</dbReference>
<evidence type="ECO:0000313" key="12">
    <source>
        <dbReference type="Proteomes" id="UP000295252"/>
    </source>
</evidence>
<evidence type="ECO:0000256" key="5">
    <source>
        <dbReference type="ARBA" id="ARBA00022692"/>
    </source>
</evidence>
<organism evidence="11 12">
    <name type="scientific">Coffea canephora</name>
    <name type="common">Robusta coffee</name>
    <dbReference type="NCBI Taxonomy" id="49390"/>
    <lineage>
        <taxon>Eukaryota</taxon>
        <taxon>Viridiplantae</taxon>
        <taxon>Streptophyta</taxon>
        <taxon>Embryophyta</taxon>
        <taxon>Tracheophyta</taxon>
        <taxon>Spermatophyta</taxon>
        <taxon>Magnoliopsida</taxon>
        <taxon>eudicotyledons</taxon>
        <taxon>Gunneridae</taxon>
        <taxon>Pentapetalae</taxon>
        <taxon>asterids</taxon>
        <taxon>lamiids</taxon>
        <taxon>Gentianales</taxon>
        <taxon>Rubiaceae</taxon>
        <taxon>Ixoroideae</taxon>
        <taxon>Gardenieae complex</taxon>
        <taxon>Bertiereae - Coffeeae clade</taxon>
        <taxon>Coffeeae</taxon>
        <taxon>Coffea</taxon>
    </lineage>
</organism>
<dbReference type="Gramene" id="CDO98910">
    <property type="protein sequence ID" value="CDO98910"/>
    <property type="gene ID" value="GSCOC_T00025870001"/>
</dbReference>
<dbReference type="Proteomes" id="UP000295252">
    <property type="component" value="Chromosome V"/>
</dbReference>
<dbReference type="OrthoDB" id="1926504at2759"/>
<proteinExistence type="inferred from homology"/>
<feature type="domain" description="Casparian strip membrane protein" evidence="10">
    <location>
        <begin position="62"/>
        <end position="211"/>
    </location>
</feature>
<evidence type="ECO:0000256" key="8">
    <source>
        <dbReference type="RuleBase" id="RU361233"/>
    </source>
</evidence>
<evidence type="ECO:0000256" key="4">
    <source>
        <dbReference type="ARBA" id="ARBA00022475"/>
    </source>
</evidence>
<dbReference type="NCBIfam" id="TIGR01569">
    <property type="entry name" value="A_tha_TIGR01569"/>
    <property type="match status" value="1"/>
</dbReference>
<accession>A0A068TRG8</accession>
<evidence type="ECO:0000256" key="9">
    <source>
        <dbReference type="SAM" id="MobiDB-lite"/>
    </source>
</evidence>
<feature type="transmembrane region" description="Helical" evidence="8">
    <location>
        <begin position="111"/>
        <end position="138"/>
    </location>
</feature>
<feature type="region of interest" description="Disordered" evidence="9">
    <location>
        <begin position="1"/>
        <end position="50"/>
    </location>
</feature>
<dbReference type="GO" id="GO:0005886">
    <property type="term" value="C:plasma membrane"/>
    <property type="evidence" value="ECO:0007669"/>
    <property type="project" value="UniProtKB-SubCell"/>
</dbReference>
<dbReference type="PhylomeDB" id="A0A068TRG8"/>
<evidence type="ECO:0000256" key="1">
    <source>
        <dbReference type="ARBA" id="ARBA00004651"/>
    </source>
</evidence>
<feature type="transmembrane region" description="Helical" evidence="8">
    <location>
        <begin position="150"/>
        <end position="176"/>
    </location>
</feature>
<feature type="compositionally biased region" description="Pro residues" evidence="9">
    <location>
        <begin position="28"/>
        <end position="46"/>
    </location>
</feature>
<dbReference type="InterPro" id="IPR006459">
    <property type="entry name" value="CASP/CASPL"/>
</dbReference>
<evidence type="ECO:0000313" key="11">
    <source>
        <dbReference type="EMBL" id="CDO98910.1"/>
    </source>
</evidence>
<dbReference type="OMA" id="RHIGSSI"/>
<dbReference type="InterPro" id="IPR044173">
    <property type="entry name" value="CASPL"/>
</dbReference>
<dbReference type="AlphaFoldDB" id="A0A068TRG8"/>
<dbReference type="EMBL" id="HG739087">
    <property type="protein sequence ID" value="CDO98910.1"/>
    <property type="molecule type" value="Genomic_DNA"/>
</dbReference>
<name>A0A068TRG8_COFCA</name>
<keyword evidence="7 8" id="KW-0472">Membrane</keyword>
<dbReference type="InParanoid" id="A0A068TRG8"/>